<dbReference type="InterPro" id="IPR006748">
    <property type="entry name" value="NH2Glyco/OHUrea_AB-resist_kin"/>
</dbReference>
<evidence type="ECO:0000313" key="1">
    <source>
        <dbReference type="EMBL" id="NGY58922.1"/>
    </source>
</evidence>
<dbReference type="GO" id="GO:0016301">
    <property type="term" value="F:kinase activity"/>
    <property type="evidence" value="ECO:0007669"/>
    <property type="project" value="UniProtKB-KW"/>
</dbReference>
<evidence type="ECO:0000313" key="2">
    <source>
        <dbReference type="Proteomes" id="UP000481360"/>
    </source>
</evidence>
<dbReference type="GO" id="GO:0019748">
    <property type="term" value="P:secondary metabolic process"/>
    <property type="evidence" value="ECO:0007669"/>
    <property type="project" value="InterPro"/>
</dbReference>
<organism evidence="1 2">
    <name type="scientific">Lentzea alba</name>
    <dbReference type="NCBI Taxonomy" id="2714351"/>
    <lineage>
        <taxon>Bacteria</taxon>
        <taxon>Bacillati</taxon>
        <taxon>Actinomycetota</taxon>
        <taxon>Actinomycetes</taxon>
        <taxon>Pseudonocardiales</taxon>
        <taxon>Pseudonocardiaceae</taxon>
        <taxon>Lentzea</taxon>
    </lineage>
</organism>
<dbReference type="EMBL" id="JAAMPJ010000002">
    <property type="protein sequence ID" value="NGY58922.1"/>
    <property type="molecule type" value="Genomic_DNA"/>
</dbReference>
<sequence length="279" mass="31261">MITVPEGFGQALGDRADEWVASLPKLATKACSRWQLTPAGPLLNGMCAVVLPVRQADGHPAALKITWVDEETEDEPLALRAYNGDGAVRLLDHDEELGALLLERLDHTHSLDDEPIDKAIGVICGLLRRHRDLPAPADIRRFQGELRDHPAIPRELFAAARDVADNRVMGTTLVNEDLHYENVLRGDREPWLMIDPKPLAGDPEYSVIPLLWNRFDELDGRKGLTDRFLTICDAAELDVTKARDWTLYRAVANWTWCLEEDFEDFAANLAEIAGWAVRS</sequence>
<dbReference type="AlphaFoldDB" id="A0A7C9RRN3"/>
<dbReference type="InterPro" id="IPR011009">
    <property type="entry name" value="Kinase-like_dom_sf"/>
</dbReference>
<comment type="caution">
    <text evidence="1">The sequence shown here is derived from an EMBL/GenBank/DDBJ whole genome shotgun (WGS) entry which is preliminary data.</text>
</comment>
<keyword evidence="1" id="KW-0808">Transferase</keyword>
<reference evidence="1 2" key="1">
    <citation type="submission" date="2020-03" db="EMBL/GenBank/DDBJ databases">
        <title>Isolation and identification of active actinomycetes.</title>
        <authorList>
            <person name="Sun X."/>
        </authorList>
    </citation>
    <scope>NUCLEOTIDE SEQUENCE [LARGE SCALE GENOMIC DNA]</scope>
    <source>
        <strain evidence="1 2">NEAU-D13</strain>
    </source>
</reference>
<proteinExistence type="predicted"/>
<keyword evidence="1" id="KW-0418">Kinase</keyword>
<dbReference type="GO" id="GO:0016773">
    <property type="term" value="F:phosphotransferase activity, alcohol group as acceptor"/>
    <property type="evidence" value="ECO:0007669"/>
    <property type="project" value="InterPro"/>
</dbReference>
<dbReference type="Proteomes" id="UP000481360">
    <property type="component" value="Unassembled WGS sequence"/>
</dbReference>
<accession>A0A7C9RRN3</accession>
<protein>
    <submittedName>
        <fullName evidence="1">Aminoglycoside/hydroxyurea antibiotic resistance kinase</fullName>
    </submittedName>
</protein>
<dbReference type="Pfam" id="PF04655">
    <property type="entry name" value="APH_6_hur"/>
    <property type="match status" value="1"/>
</dbReference>
<dbReference type="RefSeq" id="WP_166045014.1">
    <property type="nucleotide sequence ID" value="NZ_JAAMPJ010000002.1"/>
</dbReference>
<keyword evidence="2" id="KW-1185">Reference proteome</keyword>
<gene>
    <name evidence="1" type="ORF">G7043_08280</name>
</gene>
<dbReference type="SUPFAM" id="SSF56112">
    <property type="entry name" value="Protein kinase-like (PK-like)"/>
    <property type="match status" value="1"/>
</dbReference>
<name>A0A7C9RRN3_9PSEU</name>